<sequence length="134" mass="14561">MTTTTYMWRSTCTLSPHNILFLRATTLGGAVAQIVVAHTDGVLASHLAFPGSISCGRGCRLTLTPLTAFITNVIVLNDFTLDFDTPGGTVHRILCEHQTAEVCHSIQLHVIRMWAVCTPYLARTVINGTYTLTG</sequence>
<dbReference type="EMBL" id="MKGL01000222">
    <property type="protein sequence ID" value="RNF02692.1"/>
    <property type="molecule type" value="Genomic_DNA"/>
</dbReference>
<gene>
    <name evidence="1" type="ORF">TraAM80_06214</name>
</gene>
<dbReference type="RefSeq" id="XP_029237071.1">
    <property type="nucleotide sequence ID" value="XM_029383066.1"/>
</dbReference>
<evidence type="ECO:0000313" key="1">
    <source>
        <dbReference type="EMBL" id="RNF02692.1"/>
    </source>
</evidence>
<evidence type="ECO:0000313" key="2">
    <source>
        <dbReference type="Proteomes" id="UP000283634"/>
    </source>
</evidence>
<comment type="caution">
    <text evidence="1">The sequence shown here is derived from an EMBL/GenBank/DDBJ whole genome shotgun (WGS) entry which is preliminary data.</text>
</comment>
<dbReference type="AlphaFoldDB" id="A0A422NB77"/>
<reference evidence="1 2" key="1">
    <citation type="journal article" date="2018" name="BMC Genomics">
        <title>Genomic comparison of Trypanosoma conorhini and Trypanosoma rangeli to Trypanosoma cruzi strains of high and low virulence.</title>
        <authorList>
            <person name="Bradwell K.R."/>
            <person name="Koparde V.N."/>
            <person name="Matveyev A.V."/>
            <person name="Serrano M.G."/>
            <person name="Alves J.M."/>
            <person name="Parikh H."/>
            <person name="Huang B."/>
            <person name="Lee V."/>
            <person name="Espinosa-Alvarez O."/>
            <person name="Ortiz P.A."/>
            <person name="Costa-Martins A.G."/>
            <person name="Teixeira M.M."/>
            <person name="Buck G.A."/>
        </authorList>
    </citation>
    <scope>NUCLEOTIDE SEQUENCE [LARGE SCALE GENOMIC DNA]</scope>
    <source>
        <strain evidence="1 2">AM80</strain>
    </source>
</reference>
<protein>
    <submittedName>
        <fullName evidence="1">Uncharacterized protein</fullName>
    </submittedName>
</protein>
<organism evidence="1 2">
    <name type="scientific">Trypanosoma rangeli</name>
    <dbReference type="NCBI Taxonomy" id="5698"/>
    <lineage>
        <taxon>Eukaryota</taxon>
        <taxon>Discoba</taxon>
        <taxon>Euglenozoa</taxon>
        <taxon>Kinetoplastea</taxon>
        <taxon>Metakinetoplastina</taxon>
        <taxon>Trypanosomatida</taxon>
        <taxon>Trypanosomatidae</taxon>
        <taxon>Trypanosoma</taxon>
        <taxon>Herpetosoma</taxon>
    </lineage>
</organism>
<accession>A0A422NB77</accession>
<dbReference type="GeneID" id="40330147"/>
<name>A0A422NB77_TRYRA</name>
<keyword evidence="2" id="KW-1185">Reference proteome</keyword>
<proteinExistence type="predicted"/>
<dbReference type="Proteomes" id="UP000283634">
    <property type="component" value="Unassembled WGS sequence"/>
</dbReference>